<feature type="domain" description="Rab-GAP TBC" evidence="1">
    <location>
        <begin position="120"/>
        <end position="336"/>
    </location>
</feature>
<name>A0A7S7LGK0_CRYPV</name>
<dbReference type="InterPro" id="IPR050302">
    <property type="entry name" value="Rab_GAP_TBC_domain"/>
</dbReference>
<dbReference type="InterPro" id="IPR035969">
    <property type="entry name" value="Rab-GAP_TBC_sf"/>
</dbReference>
<sequence length="496" mass="59081">MIRKRKKDKNFKNVDKLCLAELELKIKENEPNEKTNLVNIEKGKNNGYNNMNNQLKDGFIRKLLVNHNNSKNCRSVLNSGLFTFLDEDDIKEASLVCKLWLAEANSIKTLQERYPIQLNKFNKNQRKWIWKCILIGEDKYELCIEDNKKIEEIRLKKESKNDFVLSYESELDTMLNNHDEILRDISRTFPKLKEFQINENQNKMIEILFKISYALPNVGYCQGMNYLVGIFLYALDFNVEQVYSSVMSILINWEYQEIYNKGLIKLREMCFVFNELIKEYLPEIYDNIFNNKENEIEITSELFAIQWFLTLFTYDIADTEYAINSILILDNIIIHDPSKNFNITVYKIALSLLCIIFKDYKFEKFNLNTHILEFVRNRSKEILMNINEIDTLLNMSRDLKVSEYIIQKIYIKYKNLELNTNFNTSNNGFKDEDADQDQDEINIEKEIQKSSMINNIFNNSKFQEFSSSHLLKRYIVISRFEDMDEFPSSFHPYFNI</sequence>
<reference evidence="2 3" key="1">
    <citation type="submission" date="2019-09" db="EMBL/GenBank/DDBJ databases">
        <title>Consistent, comparative and evidence-based genome assembly and annotation for Cryptosporidium parvum, C. hominis and C. tyzzeri.</title>
        <authorList>
            <person name="Baptista R.P."/>
            <person name="Li Y."/>
            <person name="Sateriale A."/>
            <person name="Ansell B."/>
            <person name="Jex A."/>
            <person name="Sanders M."/>
            <person name="Brooks K."/>
            <person name="Tracey A."/>
            <person name="Berriman M."/>
            <person name="Striepen B."/>
            <person name="Cotton J.A."/>
            <person name="Kissinger J.C."/>
        </authorList>
    </citation>
    <scope>NUCLEOTIDE SEQUENCE [LARGE SCALE GENOMIC DNA]</scope>
    <source>
        <strain evidence="2 3">IOWA-ATCC</strain>
    </source>
</reference>
<dbReference type="Proteomes" id="UP000593906">
    <property type="component" value="Chromosome 4"/>
</dbReference>
<evidence type="ECO:0000259" key="1">
    <source>
        <dbReference type="PROSITE" id="PS50086"/>
    </source>
</evidence>
<dbReference type="InterPro" id="IPR000195">
    <property type="entry name" value="Rab-GAP-TBC_dom"/>
</dbReference>
<dbReference type="EMBL" id="CP044419">
    <property type="protein sequence ID" value="QOY42045.1"/>
    <property type="molecule type" value="Genomic_DNA"/>
</dbReference>
<dbReference type="PANTHER" id="PTHR47219:SF9">
    <property type="entry name" value="GTPASE ACTIVATING PROTEIN AND CENTROSOME-ASSOCIATED, ISOFORM B"/>
    <property type="match status" value="1"/>
</dbReference>
<protein>
    <recommendedName>
        <fullName evidence="1">Rab-GAP TBC domain-containing protein</fullName>
    </recommendedName>
</protein>
<evidence type="ECO:0000313" key="2">
    <source>
        <dbReference type="EMBL" id="QOY42045.1"/>
    </source>
</evidence>
<dbReference type="SUPFAM" id="SSF47923">
    <property type="entry name" value="Ypt/Rab-GAP domain of gyp1p"/>
    <property type="match status" value="2"/>
</dbReference>
<dbReference type="GO" id="GO:0031267">
    <property type="term" value="F:small GTPase binding"/>
    <property type="evidence" value="ECO:0007669"/>
    <property type="project" value="TreeGrafter"/>
</dbReference>
<dbReference type="PROSITE" id="PS50086">
    <property type="entry name" value="TBC_RABGAP"/>
    <property type="match status" value="1"/>
</dbReference>
<dbReference type="PANTHER" id="PTHR47219">
    <property type="entry name" value="RAB GTPASE-ACTIVATING PROTEIN 1-LIKE"/>
    <property type="match status" value="1"/>
</dbReference>
<dbReference type="Gene3D" id="1.10.472.80">
    <property type="entry name" value="Ypt/Rab-GAP domain of gyp1p, domain 3"/>
    <property type="match status" value="1"/>
</dbReference>
<proteinExistence type="predicted"/>
<organism evidence="2 3">
    <name type="scientific">Cryptosporidium parvum</name>
    <dbReference type="NCBI Taxonomy" id="5807"/>
    <lineage>
        <taxon>Eukaryota</taxon>
        <taxon>Sar</taxon>
        <taxon>Alveolata</taxon>
        <taxon>Apicomplexa</taxon>
        <taxon>Conoidasida</taxon>
        <taxon>Coccidia</taxon>
        <taxon>Eucoccidiorida</taxon>
        <taxon>Eimeriorina</taxon>
        <taxon>Cryptosporidiidae</taxon>
        <taxon>Cryptosporidium</taxon>
    </lineage>
</organism>
<dbReference type="SMART" id="SM00164">
    <property type="entry name" value="TBC"/>
    <property type="match status" value="1"/>
</dbReference>
<evidence type="ECO:0000313" key="3">
    <source>
        <dbReference type="Proteomes" id="UP000593906"/>
    </source>
</evidence>
<dbReference type="VEuPathDB" id="CryptoDB:CPATCC_0018680"/>
<dbReference type="Gene3D" id="1.10.8.270">
    <property type="entry name" value="putative rabgap domain of human tbc1 domain family member 14 like domains"/>
    <property type="match status" value="1"/>
</dbReference>
<dbReference type="GO" id="GO:0005096">
    <property type="term" value="F:GTPase activator activity"/>
    <property type="evidence" value="ECO:0007669"/>
    <property type="project" value="TreeGrafter"/>
</dbReference>
<accession>A0A7S7LGK0</accession>
<dbReference type="Pfam" id="PF00566">
    <property type="entry name" value="RabGAP-TBC"/>
    <property type="match status" value="1"/>
</dbReference>
<gene>
    <name evidence="2" type="ORF">CPATCC_001643</name>
</gene>
<dbReference type="AlphaFoldDB" id="A0A7S7LGK0"/>